<protein>
    <recommendedName>
        <fullName evidence="4">Stage II sporulation protein B</fullName>
    </recommendedName>
</protein>
<name>A0A5J4JF19_9BACI</name>
<gene>
    <name evidence="2" type="ORF">BpJC7_04780</name>
</gene>
<organism evidence="2 3">
    <name type="scientific">Weizmannia acidilactici</name>
    <dbReference type="NCBI Taxonomy" id="2607726"/>
    <lineage>
        <taxon>Bacteria</taxon>
        <taxon>Bacillati</taxon>
        <taxon>Bacillota</taxon>
        <taxon>Bacilli</taxon>
        <taxon>Bacillales</taxon>
        <taxon>Bacillaceae</taxon>
        <taxon>Heyndrickxia</taxon>
    </lineage>
</organism>
<evidence type="ECO:0000313" key="2">
    <source>
        <dbReference type="EMBL" id="GER69175.1"/>
    </source>
</evidence>
<evidence type="ECO:0000256" key="1">
    <source>
        <dbReference type="SAM" id="Phobius"/>
    </source>
</evidence>
<evidence type="ECO:0000313" key="3">
    <source>
        <dbReference type="Proteomes" id="UP000391919"/>
    </source>
</evidence>
<dbReference type="EMBL" id="BKZQ01000004">
    <property type="protein sequence ID" value="GER69175.1"/>
    <property type="molecule type" value="Genomic_DNA"/>
</dbReference>
<keyword evidence="1" id="KW-0812">Transmembrane</keyword>
<dbReference type="AlphaFoldDB" id="A0A5J4JF19"/>
<reference evidence="2 3" key="1">
    <citation type="submission" date="2019-09" db="EMBL/GenBank/DDBJ databases">
        <title>Draft genome sequence of Bacillus sp. JC-7.</title>
        <authorList>
            <person name="Tanaka N."/>
            <person name="Shiwa Y."/>
            <person name="Fujita N."/>
            <person name="Tanasupawat S."/>
        </authorList>
    </citation>
    <scope>NUCLEOTIDE SEQUENCE [LARGE SCALE GENOMIC DNA]</scope>
    <source>
        <strain evidence="2 3">JC-7</strain>
    </source>
</reference>
<feature type="transmembrane region" description="Helical" evidence="1">
    <location>
        <begin position="92"/>
        <end position="115"/>
    </location>
</feature>
<comment type="caution">
    <text evidence="2">The sequence shown here is derived from an EMBL/GenBank/DDBJ whole genome shotgun (WGS) entry which is preliminary data.</text>
</comment>
<sequence>MDEAKNHAKITVKMNGKGGHSKETIEVHDWKTAEHEVAAAHDGANEEESFEWVLPELDADKIEEFRPIHYTPVPKKKSFFQNKLPNKKSMPAIIFSIASAVVIGALLGLVVLKFIEYGDSQTKKSASAPAAGSAGGEKQAQAQQLPALTVGILQAGVFSTKEAAAKVSDELAAKSVPSMLLTMDGQHYIFAGVAESLLVVKNLKTVFADKGVELYAKEISFSSKKIQTVTNDDQIFAQNTVPLFEKLVKETSNSFQTGTVSADGMQAMKSSAETISRLETIKQETLQQLKKYETAAYESLLSYEKSGNKQDLAKAEQNLLDYVKVYSGH</sequence>
<keyword evidence="3" id="KW-1185">Reference proteome</keyword>
<evidence type="ECO:0008006" key="4">
    <source>
        <dbReference type="Google" id="ProtNLM"/>
    </source>
</evidence>
<keyword evidence="1" id="KW-1133">Transmembrane helix</keyword>
<dbReference type="Proteomes" id="UP000391919">
    <property type="component" value="Unassembled WGS sequence"/>
</dbReference>
<keyword evidence="1" id="KW-0472">Membrane</keyword>
<accession>A0A5J4JF19</accession>
<proteinExistence type="predicted"/>